<comment type="caution">
    <text evidence="1">The sequence shown here is derived from an EMBL/GenBank/DDBJ whole genome shotgun (WGS) entry which is preliminary data.</text>
</comment>
<dbReference type="RefSeq" id="WP_142005144.1">
    <property type="nucleotide sequence ID" value="NZ_CAJTBP010000001.1"/>
</dbReference>
<evidence type="ECO:0008006" key="3">
    <source>
        <dbReference type="Google" id="ProtNLM"/>
    </source>
</evidence>
<evidence type="ECO:0000313" key="1">
    <source>
        <dbReference type="EMBL" id="TQL33080.1"/>
    </source>
</evidence>
<dbReference type="InterPro" id="IPR054058">
    <property type="entry name" value="HTH_67"/>
</dbReference>
<dbReference type="EMBL" id="VFOK01000001">
    <property type="protein sequence ID" value="TQL33080.1"/>
    <property type="molecule type" value="Genomic_DNA"/>
</dbReference>
<organism evidence="1 2">
    <name type="scientific">Barrientosiimonas humi</name>
    <dbReference type="NCBI Taxonomy" id="999931"/>
    <lineage>
        <taxon>Bacteria</taxon>
        <taxon>Bacillati</taxon>
        <taxon>Actinomycetota</taxon>
        <taxon>Actinomycetes</taxon>
        <taxon>Micrococcales</taxon>
        <taxon>Dermacoccaceae</taxon>
        <taxon>Barrientosiimonas</taxon>
    </lineage>
</organism>
<dbReference type="Pfam" id="PF21863">
    <property type="entry name" value="HTH_67"/>
    <property type="match status" value="1"/>
</dbReference>
<protein>
    <recommendedName>
        <fullName evidence="3">SalK</fullName>
    </recommendedName>
</protein>
<dbReference type="Proteomes" id="UP000318336">
    <property type="component" value="Unassembled WGS sequence"/>
</dbReference>
<proteinExistence type="predicted"/>
<evidence type="ECO:0000313" key="2">
    <source>
        <dbReference type="Proteomes" id="UP000318336"/>
    </source>
</evidence>
<sequence>MTVPFRHDDAARATARQAYETLEPLHVLAYFSPHLGELAESAGLDWSALYAGARGGPLGAAAPSVVTACFFNFSPEVVEPAWRRASEHGLEQVMALREQAVDRSLREALGDRVDDPALPGIVSRLRGVAEAQTYAGRPLASAWAAQPWPQQPHLGLWHATAVLREWRGDGHLAVLVQAGFAPTEAVVFHEASHPDPAVRKRGLGRKLAQVTRGWSEEQWLAAAGRLADRGLLRLEDGAETMTDEGAALYDAMEAATDDAAVWAGDEDAAQLLGEVRPFVKAVIDAGILPGTKR</sequence>
<keyword evidence="2" id="KW-1185">Reference proteome</keyword>
<gene>
    <name evidence="1" type="ORF">FB554_1214</name>
</gene>
<dbReference type="NCBIfam" id="NF047719">
    <property type="entry name" value="SCO6745_fam_HTH"/>
    <property type="match status" value="1"/>
</dbReference>
<name>A0A542XB71_9MICO</name>
<dbReference type="OrthoDB" id="157052at2"/>
<reference evidence="1 2" key="1">
    <citation type="submission" date="2019-06" db="EMBL/GenBank/DDBJ databases">
        <title>Sequencing the genomes of 1000 actinobacteria strains.</title>
        <authorList>
            <person name="Klenk H.-P."/>
        </authorList>
    </citation>
    <scope>NUCLEOTIDE SEQUENCE [LARGE SCALE GENOMIC DNA]</scope>
    <source>
        <strain evidence="1 2">DSM 24617</strain>
    </source>
</reference>
<dbReference type="AlphaFoldDB" id="A0A542XB71"/>
<accession>A0A542XB71</accession>